<evidence type="ECO:0000313" key="1">
    <source>
        <dbReference type="EMBL" id="AHX11813.1"/>
    </source>
</evidence>
<reference evidence="1 2" key="1">
    <citation type="submission" date="2014-03" db="EMBL/GenBank/DDBJ databases">
        <title>Sequencing and Comparison of Genomes and Transcriptome Profiles of Human Ehrlichiosis Agents.</title>
        <authorList>
            <person name="Lin M."/>
            <person name="Daugherty S.C."/>
            <person name="Nagaraj S."/>
            <person name="Cheng Z."/>
            <person name="Xiong Q."/>
            <person name="Lin F.-Y."/>
            <person name="Sengamalay N."/>
            <person name="Ott S."/>
            <person name="Godinez A."/>
            <person name="Tallon L.J."/>
            <person name="Sadzewicz L."/>
            <person name="Fraser C.M."/>
            <person name="Dunning Hotopp J.C."/>
            <person name="Rikihisa Y."/>
        </authorList>
    </citation>
    <scope>NUCLEOTIDE SEQUENCE [LARGE SCALE GENOMIC DNA]</scope>
    <source>
        <strain evidence="1 2">Oregon</strain>
    </source>
</reference>
<name>X5H546_9RICK</name>
<keyword evidence="2" id="KW-1185">Reference proteome</keyword>
<protein>
    <submittedName>
        <fullName evidence="1">Toluene tolerance, Ttg2 family protein</fullName>
    </submittedName>
</protein>
<dbReference type="InterPro" id="IPR008869">
    <property type="entry name" value="MlaC/ttg2D"/>
</dbReference>
<dbReference type="KEGG" id="nhm:NHE_0894"/>
<dbReference type="STRING" id="1286528.NHE_0894"/>
<dbReference type="AlphaFoldDB" id="X5H546"/>
<dbReference type="HOGENOM" id="CLU_1353479_0_0_5"/>
<sequence length="176" mass="20210">MSNNNYRSPLEFISLLHEDVYSLNKADIPKSKKLEKMGALMKENIDFQTVVKFVLGNKIKLLSPEEVQSFTKYYEDTVSKKYAKLLTTELKSYKATRQEDLSKERYLVHTILEKDGSSAGSTLKIAYLIIGKNSDYKIIDAIISGGISMAMADREEIATFLERNTLRQFKKKFMED</sequence>
<organism evidence="1 2">
    <name type="scientific">Neorickettsia helminthoeca str. Oregon</name>
    <dbReference type="NCBI Taxonomy" id="1286528"/>
    <lineage>
        <taxon>Bacteria</taxon>
        <taxon>Pseudomonadati</taxon>
        <taxon>Pseudomonadota</taxon>
        <taxon>Alphaproteobacteria</taxon>
        <taxon>Rickettsiales</taxon>
        <taxon>Anaplasmataceae</taxon>
        <taxon>Neorickettsia</taxon>
    </lineage>
</organism>
<dbReference type="InterPro" id="IPR042245">
    <property type="entry name" value="Tgt2/MlaC_sf"/>
</dbReference>
<dbReference type="Pfam" id="PF05494">
    <property type="entry name" value="MlaC"/>
    <property type="match status" value="1"/>
</dbReference>
<gene>
    <name evidence="1" type="ORF">NHE_0894</name>
</gene>
<dbReference type="EMBL" id="CP007481">
    <property type="protein sequence ID" value="AHX11813.1"/>
    <property type="molecule type" value="Genomic_DNA"/>
</dbReference>
<proteinExistence type="predicted"/>
<dbReference type="Gene3D" id="3.10.450.710">
    <property type="entry name" value="Tgt2/MlaC"/>
    <property type="match status" value="1"/>
</dbReference>
<accession>X5H546</accession>
<evidence type="ECO:0000313" key="2">
    <source>
        <dbReference type="Proteomes" id="UP000023755"/>
    </source>
</evidence>
<dbReference type="Proteomes" id="UP000023755">
    <property type="component" value="Chromosome"/>
</dbReference>